<gene>
    <name evidence="1" type="ORF">KC01_LOCUS2732</name>
</gene>
<dbReference type="AlphaFoldDB" id="A0AAV2J1P5"/>
<evidence type="ECO:0000313" key="1">
    <source>
        <dbReference type="EMBL" id="CAL1570431.1"/>
    </source>
</evidence>
<proteinExistence type="predicted"/>
<keyword evidence="2" id="KW-1185">Reference proteome</keyword>
<organism evidence="1 2">
    <name type="scientific">Knipowitschia caucasica</name>
    <name type="common">Caucasian dwarf goby</name>
    <name type="synonym">Pomatoschistus caucasicus</name>
    <dbReference type="NCBI Taxonomy" id="637954"/>
    <lineage>
        <taxon>Eukaryota</taxon>
        <taxon>Metazoa</taxon>
        <taxon>Chordata</taxon>
        <taxon>Craniata</taxon>
        <taxon>Vertebrata</taxon>
        <taxon>Euteleostomi</taxon>
        <taxon>Actinopterygii</taxon>
        <taxon>Neopterygii</taxon>
        <taxon>Teleostei</taxon>
        <taxon>Neoteleostei</taxon>
        <taxon>Acanthomorphata</taxon>
        <taxon>Gobiaria</taxon>
        <taxon>Gobiiformes</taxon>
        <taxon>Gobioidei</taxon>
        <taxon>Gobiidae</taxon>
        <taxon>Gobiinae</taxon>
        <taxon>Knipowitschia</taxon>
    </lineage>
</organism>
<protein>
    <submittedName>
        <fullName evidence="1">Uncharacterized protein</fullName>
    </submittedName>
</protein>
<dbReference type="EMBL" id="OZ035832">
    <property type="protein sequence ID" value="CAL1570431.1"/>
    <property type="molecule type" value="Genomic_DNA"/>
</dbReference>
<accession>A0AAV2J1P5</accession>
<sequence length="207" mass="22979">MAHFIFVQQVFIVLRRAQRLHSSAHWELSVKSMVCPAAVSVPRGFIVPSAVSVLYMKVMNVPWAIIAHLGHGLRISIHVLLDLLTHTCECQSPNTVSPAFQGPSVPSQEKVTQQGCVMLDTTAFLGLHHPLQQMEDILEACVLKDISVPLEDSLSPLKSALLARSVPAQITMFFRRQCFASPEICAPLDLKHNFPVFQAATRAYQDR</sequence>
<name>A0AAV2J1P5_KNICA</name>
<dbReference type="Proteomes" id="UP001497482">
    <property type="component" value="Chromosome 10"/>
</dbReference>
<reference evidence="1 2" key="1">
    <citation type="submission" date="2024-04" db="EMBL/GenBank/DDBJ databases">
        <authorList>
            <person name="Waldvogel A.-M."/>
            <person name="Schoenle A."/>
        </authorList>
    </citation>
    <scope>NUCLEOTIDE SEQUENCE [LARGE SCALE GENOMIC DNA]</scope>
</reference>
<evidence type="ECO:0000313" key="2">
    <source>
        <dbReference type="Proteomes" id="UP001497482"/>
    </source>
</evidence>